<dbReference type="InterPro" id="IPR036196">
    <property type="entry name" value="Ptyr_pPase_sf"/>
</dbReference>
<dbReference type="SUPFAM" id="SSF52788">
    <property type="entry name" value="Phosphotyrosine protein phosphatases I"/>
    <property type="match status" value="1"/>
</dbReference>
<dbReference type="EMBL" id="JAVAMP010000019">
    <property type="protein sequence ID" value="MDP5276814.1"/>
    <property type="molecule type" value="Genomic_DNA"/>
</dbReference>
<keyword evidence="3" id="KW-0904">Protein phosphatase</keyword>
<keyword evidence="6" id="KW-1185">Reference proteome</keyword>
<dbReference type="InterPro" id="IPR050438">
    <property type="entry name" value="LMW_PTPase"/>
</dbReference>
<evidence type="ECO:0000256" key="3">
    <source>
        <dbReference type="ARBA" id="ARBA00022912"/>
    </source>
</evidence>
<evidence type="ECO:0000313" key="6">
    <source>
        <dbReference type="Proteomes" id="UP001231941"/>
    </source>
</evidence>
<sequence length="189" mass="21545">MKHILFVCTGNTCRSPMAEGIFAGLVQREGLDIEIRSAGVFAMDDHPISENAAQILKEKGLSTRITSNKVTEEWVDWADYIFTMTMNHKRHVIEYYPQAVDKTFSLKEFVEENTNITNQLEERDQLIAEAQLKISLGQEIPEHIKQKLLKLETDMPNYDISDPFGGTIGDYQIVAGEIEELLNKLLKEL</sequence>
<organism evidence="5 6">
    <name type="scientific">Chengkuizengella axinellae</name>
    <dbReference type="NCBI Taxonomy" id="3064388"/>
    <lineage>
        <taxon>Bacteria</taxon>
        <taxon>Bacillati</taxon>
        <taxon>Bacillota</taxon>
        <taxon>Bacilli</taxon>
        <taxon>Bacillales</taxon>
        <taxon>Paenibacillaceae</taxon>
        <taxon>Chengkuizengella</taxon>
    </lineage>
</organism>
<gene>
    <name evidence="5" type="ORF">Q5Y73_22225</name>
</gene>
<dbReference type="PANTHER" id="PTHR11717:SF31">
    <property type="entry name" value="LOW MOLECULAR WEIGHT PROTEIN-TYROSINE-PHOSPHATASE ETP-RELATED"/>
    <property type="match status" value="1"/>
</dbReference>
<dbReference type="CDD" id="cd16344">
    <property type="entry name" value="LMWPAP"/>
    <property type="match status" value="1"/>
</dbReference>
<feature type="domain" description="Phosphotyrosine protein phosphatase I" evidence="4">
    <location>
        <begin position="2"/>
        <end position="188"/>
    </location>
</feature>
<dbReference type="Gene3D" id="3.40.50.2300">
    <property type="match status" value="1"/>
</dbReference>
<dbReference type="PRINTS" id="PR00719">
    <property type="entry name" value="LMWPTPASE"/>
</dbReference>
<dbReference type="SMART" id="SM00226">
    <property type="entry name" value="LMWPc"/>
    <property type="match status" value="1"/>
</dbReference>
<evidence type="ECO:0000256" key="2">
    <source>
        <dbReference type="ARBA" id="ARBA00022801"/>
    </source>
</evidence>
<accession>A0ABT9J5C3</accession>
<comment type="similarity">
    <text evidence="1">Belongs to the low molecular weight phosphotyrosine protein phosphatase family.</text>
</comment>
<protein>
    <submittedName>
        <fullName evidence="5">Low molecular weight protein arginine phosphatase</fullName>
    </submittedName>
</protein>
<reference evidence="5 6" key="1">
    <citation type="submission" date="2023-08" db="EMBL/GenBank/DDBJ databases">
        <authorList>
            <person name="Park J.-S."/>
        </authorList>
    </citation>
    <scope>NUCLEOTIDE SEQUENCE [LARGE SCALE GENOMIC DNA]</scope>
    <source>
        <strain evidence="5 6">2205SS18-9</strain>
    </source>
</reference>
<keyword evidence="2" id="KW-0378">Hydrolase</keyword>
<evidence type="ECO:0000256" key="1">
    <source>
        <dbReference type="ARBA" id="ARBA00011063"/>
    </source>
</evidence>
<evidence type="ECO:0000313" key="5">
    <source>
        <dbReference type="EMBL" id="MDP5276814.1"/>
    </source>
</evidence>
<dbReference type="InterPro" id="IPR023485">
    <property type="entry name" value="Ptyr_pPase"/>
</dbReference>
<dbReference type="PANTHER" id="PTHR11717">
    <property type="entry name" value="LOW MOLECULAR WEIGHT PROTEIN TYROSINE PHOSPHATASE"/>
    <property type="match status" value="1"/>
</dbReference>
<name>A0ABT9J5C3_9BACL</name>
<dbReference type="Proteomes" id="UP001231941">
    <property type="component" value="Unassembled WGS sequence"/>
</dbReference>
<dbReference type="Pfam" id="PF01451">
    <property type="entry name" value="LMWPc"/>
    <property type="match status" value="1"/>
</dbReference>
<comment type="caution">
    <text evidence="5">The sequence shown here is derived from an EMBL/GenBank/DDBJ whole genome shotgun (WGS) entry which is preliminary data.</text>
</comment>
<dbReference type="InterPro" id="IPR017867">
    <property type="entry name" value="Tyr_phospatase_low_mol_wt"/>
</dbReference>
<evidence type="ECO:0000259" key="4">
    <source>
        <dbReference type="SMART" id="SM00226"/>
    </source>
</evidence>
<dbReference type="RefSeq" id="WP_305994123.1">
    <property type="nucleotide sequence ID" value="NZ_JAVAMP010000019.1"/>
</dbReference>
<proteinExistence type="inferred from homology"/>